<organism evidence="4 5">
    <name type="scientific">Variovorax gossypii</name>
    <dbReference type="NCBI Taxonomy" id="1679495"/>
    <lineage>
        <taxon>Bacteria</taxon>
        <taxon>Pseudomonadati</taxon>
        <taxon>Pseudomonadota</taxon>
        <taxon>Betaproteobacteria</taxon>
        <taxon>Burkholderiales</taxon>
        <taxon>Comamonadaceae</taxon>
        <taxon>Variovorax</taxon>
    </lineage>
</organism>
<dbReference type="GO" id="GO:0008483">
    <property type="term" value="F:transaminase activity"/>
    <property type="evidence" value="ECO:0007669"/>
    <property type="project" value="UniProtKB-KW"/>
</dbReference>
<keyword evidence="4" id="KW-0032">Aminotransferase</keyword>
<dbReference type="AlphaFoldDB" id="A0A3S0Q6J9"/>
<proteinExistence type="inferred from homology"/>
<dbReference type="GO" id="GO:0046394">
    <property type="term" value="P:carboxylic acid biosynthetic process"/>
    <property type="evidence" value="ECO:0007669"/>
    <property type="project" value="UniProtKB-ARBA"/>
</dbReference>
<evidence type="ECO:0000313" key="5">
    <source>
        <dbReference type="Proteomes" id="UP000267418"/>
    </source>
</evidence>
<protein>
    <submittedName>
        <fullName evidence="4">D-amino acid aminotransferase</fullName>
    </submittedName>
</protein>
<comment type="caution">
    <text evidence="4">The sequence shown here is derived from an EMBL/GenBank/DDBJ whole genome shotgun (WGS) entry which is preliminary data.</text>
</comment>
<dbReference type="InterPro" id="IPR050571">
    <property type="entry name" value="Class-IV_PLP-Dep_Aminotrnsfr"/>
</dbReference>
<keyword evidence="5" id="KW-1185">Reference proteome</keyword>
<keyword evidence="4" id="KW-0808">Transferase</keyword>
<dbReference type="PANTHER" id="PTHR42743">
    <property type="entry name" value="AMINO-ACID AMINOTRANSFERASE"/>
    <property type="match status" value="1"/>
</dbReference>
<dbReference type="InterPro" id="IPR043132">
    <property type="entry name" value="BCAT-like_C"/>
</dbReference>
<evidence type="ECO:0000256" key="3">
    <source>
        <dbReference type="ARBA" id="ARBA00022898"/>
    </source>
</evidence>
<dbReference type="PANTHER" id="PTHR42743:SF10">
    <property type="entry name" value="D-ALANINE AMINOTRANSFERASE"/>
    <property type="match status" value="1"/>
</dbReference>
<comment type="cofactor">
    <cofactor evidence="1">
        <name>pyridoxal 5'-phosphate</name>
        <dbReference type="ChEBI" id="CHEBI:597326"/>
    </cofactor>
</comment>
<keyword evidence="3" id="KW-0663">Pyridoxal phosphate</keyword>
<dbReference type="OrthoDB" id="9805628at2"/>
<dbReference type="Gene3D" id="3.30.470.10">
    <property type="match status" value="1"/>
</dbReference>
<accession>A0A3S0Q6J9</accession>
<gene>
    <name evidence="4" type="ORF">EJP69_28155</name>
</gene>
<dbReference type="RefSeq" id="WP_126473622.1">
    <property type="nucleotide sequence ID" value="NZ_RXOE01000011.1"/>
</dbReference>
<dbReference type="Pfam" id="PF01063">
    <property type="entry name" value="Aminotran_4"/>
    <property type="match status" value="1"/>
</dbReference>
<dbReference type="InterPro" id="IPR043131">
    <property type="entry name" value="BCAT-like_N"/>
</dbReference>
<dbReference type="SUPFAM" id="SSF56752">
    <property type="entry name" value="D-aminoacid aminotransferase-like PLP-dependent enzymes"/>
    <property type="match status" value="1"/>
</dbReference>
<dbReference type="InterPro" id="IPR001544">
    <property type="entry name" value="Aminotrans_IV"/>
</dbReference>
<dbReference type="CDD" id="cd01558">
    <property type="entry name" value="D-AAT_like"/>
    <property type="match status" value="1"/>
</dbReference>
<dbReference type="GO" id="GO:0008652">
    <property type="term" value="P:amino acid biosynthetic process"/>
    <property type="evidence" value="ECO:0007669"/>
    <property type="project" value="UniProtKB-ARBA"/>
</dbReference>
<name>A0A3S0Q6J9_9BURK</name>
<evidence type="ECO:0000313" key="4">
    <source>
        <dbReference type="EMBL" id="RTQ30902.1"/>
    </source>
</evidence>
<evidence type="ECO:0000256" key="1">
    <source>
        <dbReference type="ARBA" id="ARBA00001933"/>
    </source>
</evidence>
<dbReference type="Proteomes" id="UP000267418">
    <property type="component" value="Unassembled WGS sequence"/>
</dbReference>
<dbReference type="GO" id="GO:0005829">
    <property type="term" value="C:cytosol"/>
    <property type="evidence" value="ECO:0007669"/>
    <property type="project" value="TreeGrafter"/>
</dbReference>
<reference evidence="4 5" key="1">
    <citation type="submission" date="2018-12" db="EMBL/GenBank/DDBJ databases">
        <title>The genome of Variovorax gossypii DSM 100435.</title>
        <authorList>
            <person name="Gao J."/>
            <person name="Sun J."/>
        </authorList>
    </citation>
    <scope>NUCLEOTIDE SEQUENCE [LARGE SCALE GENOMIC DNA]</scope>
    <source>
        <strain evidence="4 5">DSM 100435</strain>
    </source>
</reference>
<sequence>MHPITDALPATLCYLDGEYTALRDAKISVLDRGFIFGDGIYEYVPVYFGQPFCFEEHMARLDRSLAELQIENPLSLEQWREIVMRLVAPGGDEPQSVYFQVTRGVAPRDHAMVRGIRPTVFVMVNPLPPISEAVRAKGVACVTAADFRWQKAHIKSTSLLGAVLARQISVEAGAAETIMFRDDWLSEASSSNVWIVKDGKLMGPPKNNLVLTGIRYGLFERLSKTLGIPFALRPISREEVFAADEVLISSASKELLPVVTLDGKPIGNGRPGPIYKSLYEAYQEAKVRNAQTQKQQKHGVPA</sequence>
<evidence type="ECO:0000256" key="2">
    <source>
        <dbReference type="ARBA" id="ARBA00009320"/>
    </source>
</evidence>
<dbReference type="FunFam" id="3.20.10.10:FF:000002">
    <property type="entry name" value="D-alanine aminotransferase"/>
    <property type="match status" value="1"/>
</dbReference>
<dbReference type="InterPro" id="IPR036038">
    <property type="entry name" value="Aminotransferase-like"/>
</dbReference>
<dbReference type="EMBL" id="RXOE01000011">
    <property type="protein sequence ID" value="RTQ30902.1"/>
    <property type="molecule type" value="Genomic_DNA"/>
</dbReference>
<dbReference type="Gene3D" id="3.20.10.10">
    <property type="entry name" value="D-amino Acid Aminotransferase, subunit A, domain 2"/>
    <property type="match status" value="1"/>
</dbReference>
<comment type="similarity">
    <text evidence="2">Belongs to the class-IV pyridoxal-phosphate-dependent aminotransferase family.</text>
</comment>